<keyword evidence="4" id="KW-1185">Reference proteome</keyword>
<evidence type="ECO:0000256" key="2">
    <source>
        <dbReference type="ARBA" id="ARBA00023002"/>
    </source>
</evidence>
<proteinExistence type="inferred from homology"/>
<dbReference type="eggNOG" id="COG5517">
    <property type="taxonomic scope" value="Bacteria"/>
</dbReference>
<dbReference type="Proteomes" id="UP000007460">
    <property type="component" value="Chromosome"/>
</dbReference>
<dbReference type="Pfam" id="PF00866">
    <property type="entry name" value="Ring_hydroxyl_B"/>
    <property type="match status" value="1"/>
</dbReference>
<dbReference type="Gene3D" id="3.10.450.50">
    <property type="match status" value="1"/>
</dbReference>
<dbReference type="EC" id="1.14.12.18" evidence="3"/>
<dbReference type="KEGG" id="apb:SAR116_2103"/>
<dbReference type="SUPFAM" id="SSF54427">
    <property type="entry name" value="NTF2-like"/>
    <property type="match status" value="1"/>
</dbReference>
<dbReference type="AlphaFoldDB" id="D5BNF3"/>
<gene>
    <name evidence="3" type="ordered locus">SAR116_2103</name>
</gene>
<organism evidence="3 4">
    <name type="scientific">Puniceispirillum marinum (strain IMCC1322)</name>
    <dbReference type="NCBI Taxonomy" id="488538"/>
    <lineage>
        <taxon>Bacteria</taxon>
        <taxon>Pseudomonadati</taxon>
        <taxon>Pseudomonadota</taxon>
        <taxon>Alphaproteobacteria</taxon>
        <taxon>Candidatus Puniceispirillales</taxon>
        <taxon>Candidatus Puniceispirillaceae</taxon>
        <taxon>Candidatus Puniceispirillum</taxon>
    </lineage>
</organism>
<name>D5BNF3_PUNMI</name>
<protein>
    <submittedName>
        <fullName evidence="3">Methanesulfonate monooxygenase, hydroxylase beta subunit</fullName>
        <ecNumber evidence="3">1.14.12.18</ecNumber>
    </submittedName>
</protein>
<dbReference type="HOGENOM" id="CLU_1718791_0_0_5"/>
<dbReference type="GO" id="GO:0018687">
    <property type="term" value="F:biphenyl 2,3-dioxygenase activity"/>
    <property type="evidence" value="ECO:0007669"/>
    <property type="project" value="UniProtKB-EC"/>
</dbReference>
<dbReference type="OrthoDB" id="5517499at2"/>
<accession>D5BNF3</accession>
<reference evidence="3 4" key="1">
    <citation type="journal article" date="2010" name="J. Bacteriol.">
        <title>Complete genome sequence of "Candidatus Puniceispirillum marinum" IMCC1322, a representative of the SAR116 clade in the Alphaproteobacteria.</title>
        <authorList>
            <person name="Oh H.M."/>
            <person name="Kwon K.K."/>
            <person name="Kang I."/>
            <person name="Kang S.G."/>
            <person name="Lee J.H."/>
            <person name="Kim S.J."/>
            <person name="Cho J.C."/>
        </authorList>
    </citation>
    <scope>NUCLEOTIDE SEQUENCE [LARGE SCALE GENOMIC DNA]</scope>
    <source>
        <strain evidence="3 4">IMCC1322</strain>
    </source>
</reference>
<comment type="similarity">
    <text evidence="1">Belongs to the bacterial ring-hydroxylating dioxygenase beta subunit family.</text>
</comment>
<keyword evidence="2 3" id="KW-0560">Oxidoreductase</keyword>
<evidence type="ECO:0000313" key="4">
    <source>
        <dbReference type="Proteomes" id="UP000007460"/>
    </source>
</evidence>
<keyword evidence="3" id="KW-0503">Monooxygenase</keyword>
<evidence type="ECO:0000256" key="1">
    <source>
        <dbReference type="ARBA" id="ARBA00009570"/>
    </source>
</evidence>
<evidence type="ECO:0000313" key="3">
    <source>
        <dbReference type="EMBL" id="ADE40346.1"/>
    </source>
</evidence>
<dbReference type="RefSeq" id="WP_013046973.1">
    <property type="nucleotide sequence ID" value="NC_014010.1"/>
</dbReference>
<dbReference type="InterPro" id="IPR000391">
    <property type="entry name" value="Rng_hydr_dOase-bsu"/>
</dbReference>
<dbReference type="EMBL" id="CP001751">
    <property type="protein sequence ID" value="ADE40346.1"/>
    <property type="molecule type" value="Genomic_DNA"/>
</dbReference>
<dbReference type="GO" id="GO:0004497">
    <property type="term" value="F:monooxygenase activity"/>
    <property type="evidence" value="ECO:0007669"/>
    <property type="project" value="UniProtKB-KW"/>
</dbReference>
<dbReference type="STRING" id="488538.SAR116_2103"/>
<sequence length="162" mass="18632">MGQDIEKQIERTIYKAAIALDELNWGNWFELCDDSFHYSITSFSPEINKEMIYFSGDKKELQGLMDMLPKHNTDHSPLRRHTSVYTVDISDDGQTAEAVSSVVVYQNMLDGINAHLDSGESRLFVVGKYHDKFTIKDGVAKFVNRETKLDNRRMDKGSHWPI</sequence>
<dbReference type="InterPro" id="IPR032710">
    <property type="entry name" value="NTF2-like_dom_sf"/>
</dbReference>